<dbReference type="SUPFAM" id="SSF52540">
    <property type="entry name" value="P-loop containing nucleoside triphosphate hydrolases"/>
    <property type="match status" value="1"/>
</dbReference>
<dbReference type="InterPro" id="IPR003439">
    <property type="entry name" value="ABC_transporter-like_ATP-bd"/>
</dbReference>
<dbReference type="InterPro" id="IPR017871">
    <property type="entry name" value="ABC_transporter-like_CS"/>
</dbReference>
<organism evidence="7 8">
    <name type="scientific">Shinella pollutisoli</name>
    <dbReference type="NCBI Taxonomy" id="2250594"/>
    <lineage>
        <taxon>Bacteria</taxon>
        <taxon>Pseudomonadati</taxon>
        <taxon>Pseudomonadota</taxon>
        <taxon>Alphaproteobacteria</taxon>
        <taxon>Hyphomicrobiales</taxon>
        <taxon>Rhizobiaceae</taxon>
        <taxon>Shinella</taxon>
    </lineage>
</organism>
<comment type="similarity">
    <text evidence="1">Belongs to the ABC transporter superfamily.</text>
</comment>
<name>A0ABV7DIZ5_9HYPH</name>
<evidence type="ECO:0000313" key="8">
    <source>
        <dbReference type="Proteomes" id="UP001595377"/>
    </source>
</evidence>
<keyword evidence="3" id="KW-0547">Nucleotide-binding</keyword>
<evidence type="ECO:0000256" key="1">
    <source>
        <dbReference type="ARBA" id="ARBA00005417"/>
    </source>
</evidence>
<dbReference type="PANTHER" id="PTHR43820:SF4">
    <property type="entry name" value="HIGH-AFFINITY BRANCHED-CHAIN AMINO ACID TRANSPORT ATP-BINDING PROTEIN LIVF"/>
    <property type="match status" value="1"/>
</dbReference>
<dbReference type="InterPro" id="IPR052156">
    <property type="entry name" value="BCAA_Transport_ATP-bd_LivF"/>
</dbReference>
<evidence type="ECO:0000313" key="7">
    <source>
        <dbReference type="EMBL" id="MFC3074330.1"/>
    </source>
</evidence>
<keyword evidence="4 7" id="KW-0067">ATP-binding</keyword>
<protein>
    <submittedName>
        <fullName evidence="7">ABC transporter ATP-binding protein</fullName>
    </submittedName>
</protein>
<dbReference type="EMBL" id="JBHRSP010000023">
    <property type="protein sequence ID" value="MFC3074330.1"/>
    <property type="molecule type" value="Genomic_DNA"/>
</dbReference>
<reference evidence="8" key="1">
    <citation type="journal article" date="2019" name="Int. J. Syst. Evol. Microbiol.">
        <title>The Global Catalogue of Microorganisms (GCM) 10K type strain sequencing project: providing services to taxonomists for standard genome sequencing and annotation.</title>
        <authorList>
            <consortium name="The Broad Institute Genomics Platform"/>
            <consortium name="The Broad Institute Genome Sequencing Center for Infectious Disease"/>
            <person name="Wu L."/>
            <person name="Ma J."/>
        </authorList>
    </citation>
    <scope>NUCLEOTIDE SEQUENCE [LARGE SCALE GENOMIC DNA]</scope>
    <source>
        <strain evidence="8">KCTC 52677</strain>
    </source>
</reference>
<proteinExistence type="inferred from homology"/>
<dbReference type="PANTHER" id="PTHR43820">
    <property type="entry name" value="HIGH-AFFINITY BRANCHED-CHAIN AMINO ACID TRANSPORT ATP-BINDING PROTEIN LIVF"/>
    <property type="match status" value="1"/>
</dbReference>
<dbReference type="GO" id="GO:0005524">
    <property type="term" value="F:ATP binding"/>
    <property type="evidence" value="ECO:0007669"/>
    <property type="project" value="UniProtKB-KW"/>
</dbReference>
<keyword evidence="5" id="KW-0029">Amino-acid transport</keyword>
<evidence type="ECO:0000256" key="5">
    <source>
        <dbReference type="ARBA" id="ARBA00022970"/>
    </source>
</evidence>
<dbReference type="RefSeq" id="WP_257315297.1">
    <property type="nucleotide sequence ID" value="NZ_JANFDG010000011.1"/>
</dbReference>
<dbReference type="SMART" id="SM00382">
    <property type="entry name" value="AAA"/>
    <property type="match status" value="1"/>
</dbReference>
<gene>
    <name evidence="7" type="ORF">ACFOHH_14560</name>
</gene>
<dbReference type="Proteomes" id="UP001595377">
    <property type="component" value="Unassembled WGS sequence"/>
</dbReference>
<accession>A0ABV7DIZ5</accession>
<sequence>METNDFFFRVEDVHVHYGKAAALSGVSLGVRRSEVVTLLGANGSGKTTLLNTVSGFLPLTAGDVRIEGRSIRGQAPHAVVRAGVVQVSQYRDLFPQLSVRDNLVLGAAVRGDDSDEALEGVYAKFPRLKERHAQKAITLSGGEQQMLAIGRALMTRPEIILLDEPSAGLAPMFVDEIARIMRELKDEGRTMLLVEQNMRLAMNIADRFYILRDGVVREEGHCDHLRANFDALAREHYL</sequence>
<evidence type="ECO:0000256" key="4">
    <source>
        <dbReference type="ARBA" id="ARBA00022840"/>
    </source>
</evidence>
<keyword evidence="2" id="KW-0813">Transport</keyword>
<evidence type="ECO:0000256" key="2">
    <source>
        <dbReference type="ARBA" id="ARBA00022448"/>
    </source>
</evidence>
<evidence type="ECO:0000259" key="6">
    <source>
        <dbReference type="PROSITE" id="PS50893"/>
    </source>
</evidence>
<keyword evidence="8" id="KW-1185">Reference proteome</keyword>
<dbReference type="Pfam" id="PF00005">
    <property type="entry name" value="ABC_tran"/>
    <property type="match status" value="1"/>
</dbReference>
<dbReference type="PROSITE" id="PS00211">
    <property type="entry name" value="ABC_TRANSPORTER_1"/>
    <property type="match status" value="1"/>
</dbReference>
<dbReference type="Gene3D" id="3.40.50.300">
    <property type="entry name" value="P-loop containing nucleotide triphosphate hydrolases"/>
    <property type="match status" value="1"/>
</dbReference>
<feature type="domain" description="ABC transporter" evidence="6">
    <location>
        <begin position="8"/>
        <end position="238"/>
    </location>
</feature>
<dbReference type="CDD" id="cd03224">
    <property type="entry name" value="ABC_TM1139_LivF_branched"/>
    <property type="match status" value="1"/>
</dbReference>
<evidence type="ECO:0000256" key="3">
    <source>
        <dbReference type="ARBA" id="ARBA00022741"/>
    </source>
</evidence>
<dbReference type="PROSITE" id="PS50893">
    <property type="entry name" value="ABC_TRANSPORTER_2"/>
    <property type="match status" value="1"/>
</dbReference>
<comment type="caution">
    <text evidence="7">The sequence shown here is derived from an EMBL/GenBank/DDBJ whole genome shotgun (WGS) entry which is preliminary data.</text>
</comment>
<dbReference type="InterPro" id="IPR003593">
    <property type="entry name" value="AAA+_ATPase"/>
</dbReference>
<dbReference type="InterPro" id="IPR027417">
    <property type="entry name" value="P-loop_NTPase"/>
</dbReference>